<proteinExistence type="inferred from homology"/>
<evidence type="ECO:0000256" key="2">
    <source>
        <dbReference type="ARBA" id="ARBA00024200"/>
    </source>
</evidence>
<evidence type="ECO:0000313" key="4">
    <source>
        <dbReference type="EMBL" id="MEL0658474.1"/>
    </source>
</evidence>
<evidence type="ECO:0000256" key="3">
    <source>
        <dbReference type="ARBA" id="ARBA00024247"/>
    </source>
</evidence>
<accession>A0ABU9H9B5</accession>
<dbReference type="InterPro" id="IPR012675">
    <property type="entry name" value="Beta-grasp_dom_sf"/>
</dbReference>
<dbReference type="PANTHER" id="PTHR33359:SF1">
    <property type="entry name" value="MOLYBDOPTERIN SYNTHASE SULFUR CARRIER SUBUNIT"/>
    <property type="match status" value="1"/>
</dbReference>
<keyword evidence="1" id="KW-0547">Nucleotide-binding</keyword>
<comment type="similarity">
    <text evidence="2">Belongs to the MoaD family.</text>
</comment>
<gene>
    <name evidence="4" type="ORF">V6255_04895</name>
</gene>
<name>A0ABU9H9B5_9GAMM</name>
<dbReference type="CDD" id="cd00754">
    <property type="entry name" value="Ubl_MoaD"/>
    <property type="match status" value="1"/>
</dbReference>
<evidence type="ECO:0000256" key="1">
    <source>
        <dbReference type="ARBA" id="ARBA00022741"/>
    </source>
</evidence>
<dbReference type="RefSeq" id="WP_160061390.1">
    <property type="nucleotide sequence ID" value="NZ_JBAKBA010000007.1"/>
</dbReference>
<dbReference type="PANTHER" id="PTHR33359">
    <property type="entry name" value="MOLYBDOPTERIN SYNTHASE SULFUR CARRIER SUBUNIT"/>
    <property type="match status" value="1"/>
</dbReference>
<keyword evidence="5" id="KW-1185">Reference proteome</keyword>
<protein>
    <recommendedName>
        <fullName evidence="3">Molybdopterin synthase sulfur carrier subunit</fullName>
    </recommendedName>
</protein>
<dbReference type="Pfam" id="PF02597">
    <property type="entry name" value="ThiS"/>
    <property type="match status" value="1"/>
</dbReference>
<dbReference type="Proteomes" id="UP001366060">
    <property type="component" value="Unassembled WGS sequence"/>
</dbReference>
<dbReference type="InterPro" id="IPR016155">
    <property type="entry name" value="Mopterin_synth/thiamin_S_b"/>
</dbReference>
<dbReference type="EMBL" id="JBAKBA010000007">
    <property type="protein sequence ID" value="MEL0658474.1"/>
    <property type="molecule type" value="Genomic_DNA"/>
</dbReference>
<evidence type="ECO:0000313" key="5">
    <source>
        <dbReference type="Proteomes" id="UP001366060"/>
    </source>
</evidence>
<comment type="caution">
    <text evidence="4">The sequence shown here is derived from an EMBL/GenBank/DDBJ whole genome shotgun (WGS) entry which is preliminary data.</text>
</comment>
<reference evidence="4 5" key="1">
    <citation type="submission" date="2024-02" db="EMBL/GenBank/DDBJ databases">
        <title>Bacteria isolated from the canopy kelp, Nereocystis luetkeana.</title>
        <authorList>
            <person name="Pfister C.A."/>
            <person name="Younker I.T."/>
            <person name="Light S.H."/>
        </authorList>
    </citation>
    <scope>NUCLEOTIDE SEQUENCE [LARGE SCALE GENOMIC DNA]</scope>
    <source>
        <strain evidence="4 5">TI.2.07</strain>
    </source>
</reference>
<sequence>MIKVLFFAKLSEQLGCRELQVEVTAAEDTDQLFKYLIGHKAEWSNILTSQLCLKAVNQAMVNDNVLLKDGDEVAYFPPVTGG</sequence>
<dbReference type="InterPro" id="IPR044672">
    <property type="entry name" value="MOCS2A"/>
</dbReference>
<dbReference type="Gene3D" id="3.10.20.30">
    <property type="match status" value="1"/>
</dbReference>
<dbReference type="InterPro" id="IPR003749">
    <property type="entry name" value="ThiS/MoaD-like"/>
</dbReference>
<dbReference type="SUPFAM" id="SSF54285">
    <property type="entry name" value="MoaD/ThiS"/>
    <property type="match status" value="1"/>
</dbReference>
<organism evidence="4 5">
    <name type="scientific">Psychromonas arctica</name>
    <dbReference type="NCBI Taxonomy" id="168275"/>
    <lineage>
        <taxon>Bacteria</taxon>
        <taxon>Pseudomonadati</taxon>
        <taxon>Pseudomonadota</taxon>
        <taxon>Gammaproteobacteria</taxon>
        <taxon>Alteromonadales</taxon>
        <taxon>Psychromonadaceae</taxon>
        <taxon>Psychromonas</taxon>
    </lineage>
</organism>